<accession>A0ABP6A4P7</accession>
<evidence type="ECO:0000313" key="1">
    <source>
        <dbReference type="EMBL" id="GAA2510588.1"/>
    </source>
</evidence>
<dbReference type="RefSeq" id="WP_346077690.1">
    <property type="nucleotide sequence ID" value="NZ_BAAATL010000049.1"/>
</dbReference>
<comment type="caution">
    <text evidence="1">The sequence shown here is derived from an EMBL/GenBank/DDBJ whole genome shotgun (WGS) entry which is preliminary data.</text>
</comment>
<evidence type="ECO:0000313" key="2">
    <source>
        <dbReference type="Proteomes" id="UP001501721"/>
    </source>
</evidence>
<sequence>MLMSTLPDLAGRSFEVRGVVYSSDSLTLRKNKSSEALQGIIQEFCVQAAQLGADAIVDLKTALGGQESRTHCVMTGTAVKLL</sequence>
<keyword evidence="2" id="KW-1185">Reference proteome</keyword>
<proteinExistence type="predicted"/>
<dbReference type="EMBL" id="BAAATL010000049">
    <property type="protein sequence ID" value="GAA2510588.1"/>
    <property type="molecule type" value="Genomic_DNA"/>
</dbReference>
<reference evidence="2" key="1">
    <citation type="journal article" date="2019" name="Int. J. Syst. Evol. Microbiol.">
        <title>The Global Catalogue of Microorganisms (GCM) 10K type strain sequencing project: providing services to taxonomists for standard genome sequencing and annotation.</title>
        <authorList>
            <consortium name="The Broad Institute Genomics Platform"/>
            <consortium name="The Broad Institute Genome Sequencing Center for Infectious Disease"/>
            <person name="Wu L."/>
            <person name="Ma J."/>
        </authorList>
    </citation>
    <scope>NUCLEOTIDE SEQUENCE [LARGE SCALE GENOMIC DNA]</scope>
    <source>
        <strain evidence="2">JCM 6923</strain>
    </source>
</reference>
<name>A0ABP6A4P7_9ACTN</name>
<gene>
    <name evidence="1" type="ORF">GCM10010422_72930</name>
</gene>
<dbReference type="Proteomes" id="UP001501721">
    <property type="component" value="Unassembled WGS sequence"/>
</dbReference>
<dbReference type="SUPFAM" id="SSF117782">
    <property type="entry name" value="YbjQ-like"/>
    <property type="match status" value="1"/>
</dbReference>
<organism evidence="1 2">
    <name type="scientific">Streptomyces graminearus</name>
    <dbReference type="NCBI Taxonomy" id="284030"/>
    <lineage>
        <taxon>Bacteria</taxon>
        <taxon>Bacillati</taxon>
        <taxon>Actinomycetota</taxon>
        <taxon>Actinomycetes</taxon>
        <taxon>Kitasatosporales</taxon>
        <taxon>Streptomycetaceae</taxon>
        <taxon>Streptomyces</taxon>
    </lineage>
</organism>
<protein>
    <submittedName>
        <fullName evidence="1">Uncharacterized protein</fullName>
    </submittedName>
</protein>
<dbReference type="Gene3D" id="3.30.110.70">
    <property type="entry name" value="Hypothetical protein apc22750. Chain B"/>
    <property type="match status" value="1"/>
</dbReference>
<dbReference type="InterPro" id="IPR035439">
    <property type="entry name" value="UPF0145_dom_sf"/>
</dbReference>